<reference evidence="2 3" key="1">
    <citation type="submission" date="2024-02" db="EMBL/GenBank/DDBJ databases">
        <title>Rubritalea halochordaticola NBRC 107102.</title>
        <authorList>
            <person name="Ichikawa N."/>
            <person name="Katano-Makiyama Y."/>
            <person name="Hidaka K."/>
        </authorList>
    </citation>
    <scope>NUCLEOTIDE SEQUENCE [LARGE SCALE GENOMIC DNA]</scope>
    <source>
        <strain evidence="2 3">NBRC 107102</strain>
    </source>
</reference>
<evidence type="ECO:0000313" key="3">
    <source>
        <dbReference type="Proteomes" id="UP001424741"/>
    </source>
</evidence>
<dbReference type="EMBL" id="BAABRL010000008">
    <property type="protein sequence ID" value="GAA5496433.1"/>
    <property type="molecule type" value="Genomic_DNA"/>
</dbReference>
<organism evidence="2 3">
    <name type="scientific">Rubritalea halochordaticola</name>
    <dbReference type="NCBI Taxonomy" id="714537"/>
    <lineage>
        <taxon>Bacteria</taxon>
        <taxon>Pseudomonadati</taxon>
        <taxon>Verrucomicrobiota</taxon>
        <taxon>Verrucomicrobiia</taxon>
        <taxon>Verrucomicrobiales</taxon>
        <taxon>Rubritaleaceae</taxon>
        <taxon>Rubritalea</taxon>
    </lineage>
</organism>
<name>A0ABP9V178_9BACT</name>
<evidence type="ECO:0000313" key="2">
    <source>
        <dbReference type="EMBL" id="GAA5496433.1"/>
    </source>
</evidence>
<keyword evidence="3" id="KW-1185">Reference proteome</keyword>
<proteinExistence type="predicted"/>
<feature type="region of interest" description="Disordered" evidence="1">
    <location>
        <begin position="1"/>
        <end position="20"/>
    </location>
</feature>
<comment type="caution">
    <text evidence="2">The sequence shown here is derived from an EMBL/GenBank/DDBJ whole genome shotgun (WGS) entry which is preliminary data.</text>
</comment>
<sequence>MTGWINDLAKQSESPTAEKETFQYGCKLPLEENNPNLETF</sequence>
<evidence type="ECO:0000256" key="1">
    <source>
        <dbReference type="SAM" id="MobiDB-lite"/>
    </source>
</evidence>
<protein>
    <submittedName>
        <fullName evidence="2">Uncharacterized protein</fullName>
    </submittedName>
</protein>
<gene>
    <name evidence="2" type="ORF">Rhal01_02616</name>
</gene>
<dbReference type="Proteomes" id="UP001424741">
    <property type="component" value="Unassembled WGS sequence"/>
</dbReference>
<accession>A0ABP9V178</accession>